<dbReference type="Gene3D" id="3.40.50.300">
    <property type="entry name" value="P-loop containing nucleotide triphosphate hydrolases"/>
    <property type="match status" value="1"/>
</dbReference>
<accession>A0ABV4WEQ7</accession>
<dbReference type="SUPFAM" id="SSF57997">
    <property type="entry name" value="Tropomyosin"/>
    <property type="match status" value="1"/>
</dbReference>
<keyword evidence="3" id="KW-0328">Glycosyltransferase</keyword>
<keyword evidence="1" id="KW-0175">Coiled coil</keyword>
<keyword evidence="4" id="KW-1185">Reference proteome</keyword>
<evidence type="ECO:0000313" key="4">
    <source>
        <dbReference type="Proteomes" id="UP001576780"/>
    </source>
</evidence>
<dbReference type="RefSeq" id="WP_413276000.1">
    <property type="nucleotide sequence ID" value="NZ_JBHFNT010000035.1"/>
</dbReference>
<keyword evidence="3" id="KW-0808">Transferase</keyword>
<feature type="coiled-coil region" evidence="1">
    <location>
        <begin position="554"/>
        <end position="588"/>
    </location>
</feature>
<evidence type="ECO:0000256" key="1">
    <source>
        <dbReference type="SAM" id="Coils"/>
    </source>
</evidence>
<dbReference type="Gene3D" id="1.10.287.1490">
    <property type="match status" value="1"/>
</dbReference>
<dbReference type="SUPFAM" id="SSF53448">
    <property type="entry name" value="Nucleotide-diphospho-sugar transferases"/>
    <property type="match status" value="1"/>
</dbReference>
<dbReference type="Gene3D" id="3.90.550.10">
    <property type="entry name" value="Spore Coat Polysaccharide Biosynthesis Protein SpsA, Chain A"/>
    <property type="match status" value="1"/>
</dbReference>
<proteinExistence type="predicted"/>
<organism evidence="3 4">
    <name type="scientific">Floridaenema evergladense BLCC-F167</name>
    <dbReference type="NCBI Taxonomy" id="3153639"/>
    <lineage>
        <taxon>Bacteria</taxon>
        <taxon>Bacillati</taxon>
        <taxon>Cyanobacteriota</taxon>
        <taxon>Cyanophyceae</taxon>
        <taxon>Oscillatoriophycideae</taxon>
        <taxon>Aerosakkonematales</taxon>
        <taxon>Aerosakkonemataceae</taxon>
        <taxon>Floridanema</taxon>
        <taxon>Floridanema evergladense</taxon>
    </lineage>
</organism>
<dbReference type="Proteomes" id="UP001576780">
    <property type="component" value="Unassembled WGS sequence"/>
</dbReference>
<dbReference type="GO" id="GO:0016757">
    <property type="term" value="F:glycosyltransferase activity"/>
    <property type="evidence" value="ECO:0007669"/>
    <property type="project" value="UniProtKB-KW"/>
</dbReference>
<evidence type="ECO:0000259" key="2">
    <source>
        <dbReference type="Pfam" id="PF00535"/>
    </source>
</evidence>
<reference evidence="3 4" key="1">
    <citation type="submission" date="2024-09" db="EMBL/GenBank/DDBJ databases">
        <title>Floridaenema gen nov. (Aerosakkonemataceae, Aerosakkonematales ord. nov., Cyanobacteria) from benthic tropical and subtropical fresh waters, with the description of four new species.</title>
        <authorList>
            <person name="Moretto J.A."/>
            <person name="Berthold D.E."/>
            <person name="Lefler F.W."/>
            <person name="Huang I.-S."/>
            <person name="Laughinghouse H. IV."/>
        </authorList>
    </citation>
    <scope>NUCLEOTIDE SEQUENCE [LARGE SCALE GENOMIC DNA]</scope>
    <source>
        <strain evidence="3 4">BLCC-F167</strain>
    </source>
</reference>
<gene>
    <name evidence="3" type="ORF">ACE1CA_03340</name>
</gene>
<dbReference type="PANTHER" id="PTHR43685">
    <property type="entry name" value="GLYCOSYLTRANSFERASE"/>
    <property type="match status" value="1"/>
</dbReference>
<name>A0ABV4WEQ7_9CYAN</name>
<protein>
    <submittedName>
        <fullName evidence="3">Glycosyltransferase</fullName>
        <ecNumber evidence="3">2.4.-.-</ecNumber>
    </submittedName>
</protein>
<feature type="domain" description="Glycosyltransferase 2-like" evidence="2">
    <location>
        <begin position="301"/>
        <end position="411"/>
    </location>
</feature>
<sequence length="832" mass="97325">MSLTLIVTGMHRSGTSLVASFIQAIGVNLGERFFSSDYLNPKGYFEDLDFLEFQREVLKNSCRNTEIGWHDWGWTTSEFIDYSKFSKYTEPAKELIKSRQEHYEIWGWKDPRTTLMLDFWHQLLPEVKYLFVYRYPWDVLNSIVRPNSLVFNERPDYALQVWAFYNRHLLKFYQEHSDQSILVNVSAIIEQPERLVKLLKTKLNLQIPDSDWEAKFKQIYDWRIFTNLPWQSSVVKHIYNKYPECLSLLTQLEAAADLPDNFSLELAGLTEVKNVQVTTTSTEVLAETEWTNEENSEIPVSVVIPCYNQGEFILEAISSVETCQDAVYEIIIVNDGSTEPLTKKVLQYLKDNGYWVIDQSNQGLARARNKGISKARGRYILPLDSDNKIRPEYITKSIEILDRFPEVGVVYGDVQLFDQRKNIVIVPDFDINRLAMGNYIDACAVLRKQVWLDCGGYDDKIPDKLGYEDWDLWLGAATQGWKFYHIPEVMFDYRVREDSMVSFCRIPENHEKLVRYISTKHLDIYKSNFANILAQKDADLLRERLRSEDMEFRLQKAQAAWEEARQQLEQIQANWQAAEAQVQKIQTAWEAAEAEMKKVQVFGETSHQELHQIQTAWEAAQKELRLTHTEWEKAESQVQKIQAEWEKTQAAGKESQAQVQRIQAAWEAAQEQLRQTNTEWRHSQSQTAQVQSQWEQTQLEIKKIHAEWEKSHSQLQQTQLTWQQAQEQTKTIHAAWEQAQEQTKTIHVAWEQAQEQTKTIHAAWEESQAQTKLIYAEWEKVQLQLQQMQGEWQKTQAELHNTQAELQEARTIISQPKNGILGKIKKILQGLK</sequence>
<dbReference type="InterPro" id="IPR001173">
    <property type="entry name" value="Glyco_trans_2-like"/>
</dbReference>
<dbReference type="InterPro" id="IPR050834">
    <property type="entry name" value="Glycosyltransf_2"/>
</dbReference>
<dbReference type="EMBL" id="JBHFNT010000035">
    <property type="protein sequence ID" value="MFB2833547.1"/>
    <property type="molecule type" value="Genomic_DNA"/>
</dbReference>
<dbReference type="Pfam" id="PF00535">
    <property type="entry name" value="Glycos_transf_2"/>
    <property type="match status" value="1"/>
</dbReference>
<dbReference type="EC" id="2.4.-.-" evidence="3"/>
<comment type="caution">
    <text evidence="3">The sequence shown here is derived from an EMBL/GenBank/DDBJ whole genome shotgun (WGS) entry which is preliminary data.</text>
</comment>
<evidence type="ECO:0000313" key="3">
    <source>
        <dbReference type="EMBL" id="MFB2833547.1"/>
    </source>
</evidence>
<dbReference type="PANTHER" id="PTHR43685:SF2">
    <property type="entry name" value="GLYCOSYLTRANSFERASE 2-LIKE DOMAIN-CONTAINING PROTEIN"/>
    <property type="match status" value="1"/>
</dbReference>
<dbReference type="InterPro" id="IPR027417">
    <property type="entry name" value="P-loop_NTPase"/>
</dbReference>
<dbReference type="SUPFAM" id="SSF52540">
    <property type="entry name" value="P-loop containing nucleoside triphosphate hydrolases"/>
    <property type="match status" value="1"/>
</dbReference>
<dbReference type="InterPro" id="IPR029044">
    <property type="entry name" value="Nucleotide-diphossugar_trans"/>
</dbReference>